<proteinExistence type="inferred from homology"/>
<dbReference type="AlphaFoldDB" id="A0A0Q9YQA9"/>
<dbReference type="UniPathway" id="UPA00275">
    <property type="reaction ID" value="UER00404"/>
</dbReference>
<evidence type="ECO:0000256" key="3">
    <source>
        <dbReference type="ARBA" id="ARBA00012664"/>
    </source>
</evidence>
<comment type="caution">
    <text evidence="10">The sequence shown here is derived from an EMBL/GenBank/DDBJ whole genome shotgun (WGS) entry which is preliminary data.</text>
</comment>
<name>A0A0Q9YQA9_9GAMM</name>
<comment type="pathway">
    <text evidence="1 9">Cofactor biosynthesis; riboflavin biosynthesis; riboflavin from 2-hydroxy-3-oxobutyl phosphate and 5-amino-6-(D-ribitylamino)uracil: step 1/2.</text>
</comment>
<dbReference type="GO" id="GO:0009349">
    <property type="term" value="C:riboflavin synthase complex"/>
    <property type="evidence" value="ECO:0007669"/>
    <property type="project" value="UniProtKB-UniRule"/>
</dbReference>
<comment type="similarity">
    <text evidence="2 9">Belongs to the DMRL synthase family.</text>
</comment>
<organism evidence="10">
    <name type="scientific">Candidatus Berkiella cookevillensis</name>
    <dbReference type="NCBI Taxonomy" id="437022"/>
    <lineage>
        <taxon>Bacteria</taxon>
        <taxon>Pseudomonadati</taxon>
        <taxon>Pseudomonadota</taxon>
        <taxon>Gammaproteobacteria</taxon>
        <taxon>Candidatus Berkiellales</taxon>
        <taxon>Candidatus Berkiellaceae</taxon>
        <taxon>Candidatus Berkiella</taxon>
    </lineage>
</organism>
<dbReference type="Gene3D" id="3.40.50.960">
    <property type="entry name" value="Lumazine/riboflavin synthase"/>
    <property type="match status" value="1"/>
</dbReference>
<dbReference type="NCBIfam" id="TIGR00114">
    <property type="entry name" value="lumazine-synth"/>
    <property type="match status" value="1"/>
</dbReference>
<evidence type="ECO:0000256" key="1">
    <source>
        <dbReference type="ARBA" id="ARBA00004917"/>
    </source>
</evidence>
<reference evidence="10" key="1">
    <citation type="submission" date="2015-09" db="EMBL/GenBank/DDBJ databases">
        <title>Draft Genome Sequences of Two Novel Amoeba-resistant Intranuclear Bacteria, Candidatus Berkiella cookevillensis and Candidatus Berkiella aquae.</title>
        <authorList>
            <person name="Mehari Y.T."/>
            <person name="Arivett B.A."/>
            <person name="Farone A.L."/>
            <person name="Gunderson J.H."/>
            <person name="Farone M.B."/>
        </authorList>
    </citation>
    <scope>NUCLEOTIDE SEQUENCE [LARGE SCALE GENOMIC DNA]</scope>
    <source>
        <strain evidence="10">CC99</strain>
    </source>
</reference>
<feature type="binding site" evidence="9">
    <location>
        <begin position="84"/>
        <end position="86"/>
    </location>
    <ligand>
        <name>5-amino-6-(D-ribitylamino)uracil</name>
        <dbReference type="ChEBI" id="CHEBI:15934"/>
    </ligand>
</feature>
<dbReference type="EMBL" id="LKHV01000004">
    <property type="protein sequence ID" value="KRG18996.1"/>
    <property type="molecule type" value="Genomic_DNA"/>
</dbReference>
<dbReference type="EC" id="2.5.1.78" evidence="3 9"/>
<dbReference type="HAMAP" id="MF_00178">
    <property type="entry name" value="Lumazine_synth"/>
    <property type="match status" value="1"/>
</dbReference>
<evidence type="ECO:0000256" key="9">
    <source>
        <dbReference type="HAMAP-Rule" id="MF_00178"/>
    </source>
</evidence>
<feature type="binding site" evidence="9">
    <location>
        <position position="117"/>
    </location>
    <ligand>
        <name>5-amino-6-(D-ribitylamino)uracil</name>
        <dbReference type="ChEBI" id="CHEBI:15934"/>
    </ligand>
</feature>
<feature type="binding site" evidence="9">
    <location>
        <begin position="89"/>
        <end position="90"/>
    </location>
    <ligand>
        <name>(2S)-2-hydroxy-3-oxobutyl phosphate</name>
        <dbReference type="ChEBI" id="CHEBI:58830"/>
    </ligand>
</feature>
<dbReference type="STRING" id="437022.CC99x_00986"/>
<dbReference type="PATRIC" id="fig|1590042.3.peg.1007"/>
<dbReference type="CDD" id="cd09209">
    <property type="entry name" value="Lumazine_synthase-I"/>
    <property type="match status" value="1"/>
</dbReference>
<gene>
    <name evidence="10" type="primary">ribE</name>
    <name evidence="9" type="synonym">ribH</name>
    <name evidence="10" type="ORF">CC99x_00986</name>
</gene>
<evidence type="ECO:0000313" key="10">
    <source>
        <dbReference type="EMBL" id="KRG18996.1"/>
    </source>
</evidence>
<keyword evidence="4 9" id="KW-0686">Riboflavin biosynthesis</keyword>
<evidence type="ECO:0000256" key="5">
    <source>
        <dbReference type="ARBA" id="ARBA00022679"/>
    </source>
</evidence>
<dbReference type="PANTHER" id="PTHR21058">
    <property type="entry name" value="6,7-DIMETHYL-8-RIBITYLLUMAZINE SYNTHASE DMRL SYNTHASE LUMAZINE SYNTHASE"/>
    <property type="match status" value="1"/>
</dbReference>
<dbReference type="Pfam" id="PF00885">
    <property type="entry name" value="DMRL_synthase"/>
    <property type="match status" value="1"/>
</dbReference>
<feature type="active site" description="Proton donor" evidence="9">
    <location>
        <position position="92"/>
    </location>
</feature>
<dbReference type="InterPro" id="IPR036467">
    <property type="entry name" value="LS/RS_sf"/>
</dbReference>
<dbReference type="RefSeq" id="WP_057624113.1">
    <property type="nucleotide sequence ID" value="NZ_LKHV02000001.1"/>
</dbReference>
<evidence type="ECO:0000256" key="4">
    <source>
        <dbReference type="ARBA" id="ARBA00022619"/>
    </source>
</evidence>
<dbReference type="NCBIfam" id="NF000812">
    <property type="entry name" value="PRK00061.1-4"/>
    <property type="match status" value="1"/>
</dbReference>
<dbReference type="InterPro" id="IPR002180">
    <property type="entry name" value="LS/RS"/>
</dbReference>
<dbReference type="GO" id="GO:0009231">
    <property type="term" value="P:riboflavin biosynthetic process"/>
    <property type="evidence" value="ECO:0007669"/>
    <property type="project" value="UniProtKB-UniRule"/>
</dbReference>
<sequence length="160" mass="17230">MDRNIRMLEGQFTQPKGRIAIVASRFNEFIVERLITGCIDTLKRQGVQADNIELIRVPGGFEIPLACQAAAESGRFEGVIALGVIIRGATPHFDYVAAGCANGLMNAQLKTKVPMAFGVLTTDSIEQAVERAGTKAGNKGIDCALALIEMLDVLEKVRGR</sequence>
<dbReference type="OrthoDB" id="9809709at2"/>
<dbReference type="FunFam" id="3.40.50.960:FF:000001">
    <property type="entry name" value="6,7-dimethyl-8-ribityllumazine synthase"/>
    <property type="match status" value="1"/>
</dbReference>
<feature type="binding site" evidence="9">
    <location>
        <position position="26"/>
    </location>
    <ligand>
        <name>5-amino-6-(D-ribitylamino)uracil</name>
        <dbReference type="ChEBI" id="CHEBI:15934"/>
    </ligand>
</feature>
<accession>A0A0Q9YQA9</accession>
<dbReference type="GO" id="GO:0005829">
    <property type="term" value="C:cytosol"/>
    <property type="evidence" value="ECO:0007669"/>
    <property type="project" value="TreeGrafter"/>
</dbReference>
<dbReference type="InterPro" id="IPR034964">
    <property type="entry name" value="LS"/>
</dbReference>
<feature type="binding site" evidence="9">
    <location>
        <position position="131"/>
    </location>
    <ligand>
        <name>(2S)-2-hydroxy-3-oxobutyl phosphate</name>
        <dbReference type="ChEBI" id="CHEBI:58830"/>
    </ligand>
</feature>
<dbReference type="GO" id="GO:0000906">
    <property type="term" value="F:6,7-dimethyl-8-ribityllumazine synthase activity"/>
    <property type="evidence" value="ECO:0007669"/>
    <property type="project" value="UniProtKB-UniRule"/>
</dbReference>
<comment type="catalytic activity">
    <reaction evidence="6 9">
        <text>(2S)-2-hydroxy-3-oxobutyl phosphate + 5-amino-6-(D-ribitylamino)uracil = 6,7-dimethyl-8-(1-D-ribityl)lumazine + phosphate + 2 H2O + H(+)</text>
        <dbReference type="Rhea" id="RHEA:26152"/>
        <dbReference type="ChEBI" id="CHEBI:15377"/>
        <dbReference type="ChEBI" id="CHEBI:15378"/>
        <dbReference type="ChEBI" id="CHEBI:15934"/>
        <dbReference type="ChEBI" id="CHEBI:43474"/>
        <dbReference type="ChEBI" id="CHEBI:58201"/>
        <dbReference type="ChEBI" id="CHEBI:58830"/>
        <dbReference type="EC" id="2.5.1.78"/>
    </reaction>
</comment>
<feature type="binding site" evidence="9">
    <location>
        <begin position="60"/>
        <end position="62"/>
    </location>
    <ligand>
        <name>5-amino-6-(D-ribitylamino)uracil</name>
        <dbReference type="ChEBI" id="CHEBI:15934"/>
    </ligand>
</feature>
<comment type="function">
    <text evidence="7 9">Catalyzes the formation of 6,7-dimethyl-8-ribityllumazine by condensation of 5-amino-6-(D-ribitylamino)uracil with 3,4-dihydroxy-2-butanone 4-phosphate. This is the penultimate step in the biosynthesis of riboflavin.</text>
</comment>
<comment type="subunit">
    <text evidence="9">Forms an icosahedral capsid composed of 60 subunits, arranged as a dodecamer of pentamers.</text>
</comment>
<protein>
    <recommendedName>
        <fullName evidence="8 9">6,7-dimethyl-8-ribityllumazine synthase</fullName>
        <shortName evidence="9">DMRL synthase</shortName>
        <shortName evidence="9">LS</shortName>
        <shortName evidence="9">Lumazine synthase</shortName>
        <ecNumber evidence="3 9">2.5.1.78</ecNumber>
    </recommendedName>
</protein>
<keyword evidence="5 9" id="KW-0808">Transferase</keyword>
<evidence type="ECO:0000256" key="7">
    <source>
        <dbReference type="ARBA" id="ARBA00058151"/>
    </source>
</evidence>
<evidence type="ECO:0000256" key="8">
    <source>
        <dbReference type="ARBA" id="ARBA00072606"/>
    </source>
</evidence>
<evidence type="ECO:0000256" key="2">
    <source>
        <dbReference type="ARBA" id="ARBA00007424"/>
    </source>
</evidence>
<dbReference type="SUPFAM" id="SSF52121">
    <property type="entry name" value="Lumazine synthase"/>
    <property type="match status" value="1"/>
</dbReference>
<evidence type="ECO:0000256" key="6">
    <source>
        <dbReference type="ARBA" id="ARBA00048785"/>
    </source>
</evidence>
<dbReference type="PANTHER" id="PTHR21058:SF0">
    <property type="entry name" value="6,7-DIMETHYL-8-RIBITYLLUMAZINE SYNTHASE"/>
    <property type="match status" value="1"/>
</dbReference>